<keyword evidence="3" id="KW-0175">Coiled coil</keyword>
<evidence type="ECO:0000256" key="3">
    <source>
        <dbReference type="SAM" id="Coils"/>
    </source>
</evidence>
<dbReference type="GO" id="GO:0016272">
    <property type="term" value="C:prefoldin complex"/>
    <property type="evidence" value="ECO:0007669"/>
    <property type="project" value="InterPro"/>
</dbReference>
<dbReference type="Pfam" id="PF01920">
    <property type="entry name" value="Prefoldin_2"/>
    <property type="match status" value="1"/>
</dbReference>
<evidence type="ECO:0000313" key="4">
    <source>
        <dbReference type="EMBL" id="KAF9462119.1"/>
    </source>
</evidence>
<gene>
    <name evidence="4" type="ORF">BDZ94DRAFT_1166521</name>
</gene>
<name>A0A9P5Y4K5_9AGAR</name>
<evidence type="ECO:0000256" key="2">
    <source>
        <dbReference type="ARBA" id="ARBA00023186"/>
    </source>
</evidence>
<organism evidence="4 5">
    <name type="scientific">Collybia nuda</name>
    <dbReference type="NCBI Taxonomy" id="64659"/>
    <lineage>
        <taxon>Eukaryota</taxon>
        <taxon>Fungi</taxon>
        <taxon>Dikarya</taxon>
        <taxon>Basidiomycota</taxon>
        <taxon>Agaricomycotina</taxon>
        <taxon>Agaricomycetes</taxon>
        <taxon>Agaricomycetidae</taxon>
        <taxon>Agaricales</taxon>
        <taxon>Tricholomatineae</taxon>
        <taxon>Clitocybaceae</taxon>
        <taxon>Collybia</taxon>
    </lineage>
</organism>
<comment type="similarity">
    <text evidence="1">Belongs to the prefoldin subunit beta family.</text>
</comment>
<feature type="coiled-coil region" evidence="3">
    <location>
        <begin position="14"/>
        <end position="44"/>
    </location>
</feature>
<dbReference type="Gene3D" id="1.10.287.370">
    <property type="match status" value="1"/>
</dbReference>
<proteinExistence type="inferred from homology"/>
<dbReference type="InterPro" id="IPR002777">
    <property type="entry name" value="PFD_beta-like"/>
</dbReference>
<dbReference type="GO" id="GO:0051082">
    <property type="term" value="F:unfolded protein binding"/>
    <property type="evidence" value="ECO:0007669"/>
    <property type="project" value="InterPro"/>
</dbReference>
<dbReference type="FunFam" id="1.10.287.370:FF:000003">
    <property type="entry name" value="Prefoldin subunit 6"/>
    <property type="match status" value="1"/>
</dbReference>
<dbReference type="GO" id="GO:0006457">
    <property type="term" value="P:protein folding"/>
    <property type="evidence" value="ECO:0007669"/>
    <property type="project" value="InterPro"/>
</dbReference>
<keyword evidence="2" id="KW-0143">Chaperone</keyword>
<dbReference type="CDD" id="cd23161">
    <property type="entry name" value="Prefoldin_6"/>
    <property type="match status" value="1"/>
</dbReference>
<feature type="coiled-coil region" evidence="3">
    <location>
        <begin position="71"/>
        <end position="112"/>
    </location>
</feature>
<dbReference type="InterPro" id="IPR009053">
    <property type="entry name" value="Prefoldin"/>
</dbReference>
<dbReference type="PANTHER" id="PTHR21431:SF0">
    <property type="entry name" value="PREFOLDIN SUBUNIT 6"/>
    <property type="match status" value="1"/>
</dbReference>
<evidence type="ECO:0000313" key="5">
    <source>
        <dbReference type="Proteomes" id="UP000807353"/>
    </source>
</evidence>
<reference evidence="4" key="1">
    <citation type="submission" date="2020-11" db="EMBL/GenBank/DDBJ databases">
        <authorList>
            <consortium name="DOE Joint Genome Institute"/>
            <person name="Ahrendt S."/>
            <person name="Riley R."/>
            <person name="Andreopoulos W."/>
            <person name="Labutti K."/>
            <person name="Pangilinan J."/>
            <person name="Ruiz-Duenas F.J."/>
            <person name="Barrasa J.M."/>
            <person name="Sanchez-Garcia M."/>
            <person name="Camarero S."/>
            <person name="Miyauchi S."/>
            <person name="Serrano A."/>
            <person name="Linde D."/>
            <person name="Babiker R."/>
            <person name="Drula E."/>
            <person name="Ayuso-Fernandez I."/>
            <person name="Pacheco R."/>
            <person name="Padilla G."/>
            <person name="Ferreira P."/>
            <person name="Barriuso J."/>
            <person name="Kellner H."/>
            <person name="Castanera R."/>
            <person name="Alfaro M."/>
            <person name="Ramirez L."/>
            <person name="Pisabarro A.G."/>
            <person name="Kuo A."/>
            <person name="Tritt A."/>
            <person name="Lipzen A."/>
            <person name="He G."/>
            <person name="Yan M."/>
            <person name="Ng V."/>
            <person name="Cullen D."/>
            <person name="Martin F."/>
            <person name="Rosso M.-N."/>
            <person name="Henrissat B."/>
            <person name="Hibbett D."/>
            <person name="Martinez A.T."/>
            <person name="Grigoriev I.V."/>
        </authorList>
    </citation>
    <scope>NUCLEOTIDE SEQUENCE</scope>
    <source>
        <strain evidence="4">CBS 247.69</strain>
    </source>
</reference>
<keyword evidence="5" id="KW-1185">Reference proteome</keyword>
<dbReference type="EMBL" id="MU150275">
    <property type="protein sequence ID" value="KAF9462119.1"/>
    <property type="molecule type" value="Genomic_DNA"/>
</dbReference>
<protein>
    <submittedName>
        <fullName evidence="4">Prefoldin</fullName>
    </submittedName>
</protein>
<evidence type="ECO:0000256" key="1">
    <source>
        <dbReference type="ARBA" id="ARBA00008045"/>
    </source>
</evidence>
<dbReference type="Proteomes" id="UP000807353">
    <property type="component" value="Unassembled WGS sequence"/>
</dbReference>
<dbReference type="AlphaFoldDB" id="A0A9P5Y4K5"/>
<sequence length="130" mass="14883">MSLQAKLQIASTEFQKLQNDLSNIVEARQRLDAQLSENELVRKEFQQLTTVNVVFKLTGPVLVKQDQGEAKSNVETRLDFIRSEIKRVETQLKDIEEKQERKKLELVDIQTAIQQQHAPVPPKHPAVLTA</sequence>
<dbReference type="SUPFAM" id="SSF46579">
    <property type="entry name" value="Prefoldin"/>
    <property type="match status" value="1"/>
</dbReference>
<dbReference type="GO" id="GO:0051131">
    <property type="term" value="P:chaperone-mediated protein complex assembly"/>
    <property type="evidence" value="ECO:0007669"/>
    <property type="project" value="TreeGrafter"/>
</dbReference>
<accession>A0A9P5Y4K5</accession>
<comment type="caution">
    <text evidence="4">The sequence shown here is derived from an EMBL/GenBank/DDBJ whole genome shotgun (WGS) entry which is preliminary data.</text>
</comment>
<dbReference type="PANTHER" id="PTHR21431">
    <property type="entry name" value="PREFOLDIN SUBUNIT 6"/>
    <property type="match status" value="1"/>
</dbReference>
<dbReference type="OrthoDB" id="248120at2759"/>
<dbReference type="GO" id="GO:0005737">
    <property type="term" value="C:cytoplasm"/>
    <property type="evidence" value="ECO:0007669"/>
    <property type="project" value="TreeGrafter"/>
</dbReference>
<dbReference type="GO" id="GO:0051087">
    <property type="term" value="F:protein-folding chaperone binding"/>
    <property type="evidence" value="ECO:0007669"/>
    <property type="project" value="TreeGrafter"/>
</dbReference>